<dbReference type="EMBL" id="PPED02000009">
    <property type="protein sequence ID" value="PWN62422.1"/>
    <property type="molecule type" value="Genomic_DNA"/>
</dbReference>
<dbReference type="OrthoDB" id="1265936at2"/>
<evidence type="ECO:0000313" key="3">
    <source>
        <dbReference type="Proteomes" id="UP000236594"/>
    </source>
</evidence>
<dbReference type="InterPro" id="IPR012340">
    <property type="entry name" value="NA-bd_OB-fold"/>
</dbReference>
<sequence length="129" mass="14699">MYSLTLTGHLAADATYNQLTGEKSPINFTVAINFPNKQKPEYKKFVYWIQTKENPEILNRLKKGEGVTVFCNYCDTSSYESEKGIQYTTLEYVDRLVLHKSKENESSSDSEKNQNQNTVESEDPDLGTA</sequence>
<dbReference type="Proteomes" id="UP000236594">
    <property type="component" value="Unassembled WGS sequence"/>
</dbReference>
<dbReference type="AlphaFoldDB" id="A0A316WLU9"/>
<protein>
    <recommendedName>
        <fullName evidence="4">Single-stranded DNA-binding protein</fullName>
    </recommendedName>
</protein>
<feature type="compositionally biased region" description="Basic and acidic residues" evidence="1">
    <location>
        <begin position="101"/>
        <end position="112"/>
    </location>
</feature>
<evidence type="ECO:0008006" key="4">
    <source>
        <dbReference type="Google" id="ProtNLM"/>
    </source>
</evidence>
<reference evidence="2 3" key="1">
    <citation type="submission" date="2018-04" db="EMBL/GenBank/DDBJ databases">
        <title>Draft Genome Sequence of Phosphate-Solubilizing Chryseobacterium sp. ISE14 that is a Biocontrol and Plant Growth-Promoting Rhizobacterium Isolated from Cucumber.</title>
        <authorList>
            <person name="Jeong J.-J."/>
            <person name="Sang M.K."/>
            <person name="Choi I.-G."/>
            <person name="Kim K.D."/>
        </authorList>
    </citation>
    <scope>NUCLEOTIDE SEQUENCE [LARGE SCALE GENOMIC DNA]</scope>
    <source>
        <strain evidence="2 3">ISE14</strain>
    </source>
</reference>
<feature type="compositionally biased region" description="Acidic residues" evidence="1">
    <location>
        <begin position="120"/>
        <end position="129"/>
    </location>
</feature>
<gene>
    <name evidence="2" type="ORF">C1631_022925</name>
</gene>
<dbReference type="Gene3D" id="2.40.50.140">
    <property type="entry name" value="Nucleic acid-binding proteins"/>
    <property type="match status" value="1"/>
</dbReference>
<evidence type="ECO:0000313" key="2">
    <source>
        <dbReference type="EMBL" id="PWN62422.1"/>
    </source>
</evidence>
<evidence type="ECO:0000256" key="1">
    <source>
        <dbReference type="SAM" id="MobiDB-lite"/>
    </source>
</evidence>
<feature type="region of interest" description="Disordered" evidence="1">
    <location>
        <begin position="101"/>
        <end position="129"/>
    </location>
</feature>
<name>A0A316WLU9_9FLAO</name>
<accession>A0A316WLU9</accession>
<dbReference type="SUPFAM" id="SSF50249">
    <property type="entry name" value="Nucleic acid-binding proteins"/>
    <property type="match status" value="1"/>
</dbReference>
<comment type="caution">
    <text evidence="2">The sequence shown here is derived from an EMBL/GenBank/DDBJ whole genome shotgun (WGS) entry which is preliminary data.</text>
</comment>
<dbReference type="RefSeq" id="WP_109714425.1">
    <property type="nucleotide sequence ID" value="NZ_PPED02000009.1"/>
</dbReference>
<proteinExistence type="predicted"/>
<organism evidence="2 3">
    <name type="scientific">Chryseobacterium phosphatilyticum</name>
    <dbReference type="NCBI Taxonomy" id="475075"/>
    <lineage>
        <taxon>Bacteria</taxon>
        <taxon>Pseudomonadati</taxon>
        <taxon>Bacteroidota</taxon>
        <taxon>Flavobacteriia</taxon>
        <taxon>Flavobacteriales</taxon>
        <taxon>Weeksellaceae</taxon>
        <taxon>Chryseobacterium group</taxon>
        <taxon>Chryseobacterium</taxon>
    </lineage>
</organism>
<keyword evidence="3" id="KW-1185">Reference proteome</keyword>